<evidence type="ECO:0000313" key="5">
    <source>
        <dbReference type="Proteomes" id="UP000766629"/>
    </source>
</evidence>
<dbReference type="PROSITE" id="PS01124">
    <property type="entry name" value="HTH_ARAC_FAMILY_2"/>
    <property type="match status" value="1"/>
</dbReference>
<dbReference type="Proteomes" id="UP000766629">
    <property type="component" value="Unassembled WGS sequence"/>
</dbReference>
<keyword evidence="2" id="KW-0804">Transcription</keyword>
<reference evidence="4 5" key="1">
    <citation type="submission" date="2021-06" db="EMBL/GenBank/DDBJ databases">
        <title>50 bacteria genomes isolated from Dapeng, Shenzhen, China.</title>
        <authorList>
            <person name="Zheng W."/>
            <person name="Yu S."/>
            <person name="Huang Y."/>
        </authorList>
    </citation>
    <scope>NUCLEOTIDE SEQUENCE [LARGE SCALE GENOMIC DNA]</scope>
    <source>
        <strain evidence="4 5">DP1N14-2</strain>
    </source>
</reference>
<dbReference type="InterPro" id="IPR009057">
    <property type="entry name" value="Homeodomain-like_sf"/>
</dbReference>
<dbReference type="EMBL" id="JAHVJA010000022">
    <property type="protein sequence ID" value="MBY6142233.1"/>
    <property type="molecule type" value="Genomic_DNA"/>
</dbReference>
<protein>
    <submittedName>
        <fullName evidence="4">AraC family transcriptional regulator</fullName>
    </submittedName>
</protein>
<evidence type="ECO:0000256" key="1">
    <source>
        <dbReference type="ARBA" id="ARBA00023015"/>
    </source>
</evidence>
<dbReference type="SUPFAM" id="SSF46689">
    <property type="entry name" value="Homeodomain-like"/>
    <property type="match status" value="1"/>
</dbReference>
<keyword evidence="1" id="KW-0805">Transcription regulation</keyword>
<feature type="domain" description="HTH araC/xylS-type" evidence="3">
    <location>
        <begin position="193"/>
        <end position="290"/>
    </location>
</feature>
<dbReference type="PANTHER" id="PTHR47893:SF1">
    <property type="entry name" value="REGULATORY PROTEIN PCHR"/>
    <property type="match status" value="1"/>
</dbReference>
<gene>
    <name evidence="4" type="ORF">KUV26_22620</name>
</gene>
<evidence type="ECO:0000256" key="2">
    <source>
        <dbReference type="ARBA" id="ARBA00023163"/>
    </source>
</evidence>
<evidence type="ECO:0000313" key="4">
    <source>
        <dbReference type="EMBL" id="MBY6142233.1"/>
    </source>
</evidence>
<dbReference type="Gene3D" id="1.10.10.60">
    <property type="entry name" value="Homeodomain-like"/>
    <property type="match status" value="1"/>
</dbReference>
<comment type="caution">
    <text evidence="4">The sequence shown here is derived from an EMBL/GenBank/DDBJ whole genome shotgun (WGS) entry which is preliminary data.</text>
</comment>
<keyword evidence="5" id="KW-1185">Reference proteome</keyword>
<dbReference type="PANTHER" id="PTHR47893">
    <property type="entry name" value="REGULATORY PROTEIN PCHR"/>
    <property type="match status" value="1"/>
</dbReference>
<sequence length="298" mass="32526">METVKVKTDLVDIEVQRVAAAPGTGVAWTQTRFRSRGPDTVEVKSNRPADYVYTQVPLDGSFSAELTCGSLYQSGTVGLVRPRDSGALFRLSQRTADIFGVNAPLEMVEGWFAGRVPKTVQSLLDGAGGPSYLTEAPLPSYLRLSLMQALQSRLPLRPQLIEAVALQILCFQLEHLSSDDPPGLARSELQAAREAHALIQAKAMTPPGPGELADLVGVPANRLAMAYREVYGCTLVQEIEQNRLRVACRALLDGVPVKQLAGKLGYASVSSFTYAFRKKMGRPPRKWLNEQARKGFRS</sequence>
<organism evidence="4 5">
    <name type="scientific">Leisingera daeponensis</name>
    <dbReference type="NCBI Taxonomy" id="405746"/>
    <lineage>
        <taxon>Bacteria</taxon>
        <taxon>Pseudomonadati</taxon>
        <taxon>Pseudomonadota</taxon>
        <taxon>Alphaproteobacteria</taxon>
        <taxon>Rhodobacterales</taxon>
        <taxon>Roseobacteraceae</taxon>
        <taxon>Leisingera</taxon>
    </lineage>
</organism>
<dbReference type="InterPro" id="IPR053142">
    <property type="entry name" value="PchR_regulatory_protein"/>
</dbReference>
<proteinExistence type="predicted"/>
<evidence type="ECO:0000259" key="3">
    <source>
        <dbReference type="PROSITE" id="PS01124"/>
    </source>
</evidence>
<accession>A0ABS7NM09</accession>
<name>A0ABS7NM09_9RHOB</name>
<dbReference type="InterPro" id="IPR018060">
    <property type="entry name" value="HTH_AraC"/>
</dbReference>
<dbReference type="SMART" id="SM00342">
    <property type="entry name" value="HTH_ARAC"/>
    <property type="match status" value="1"/>
</dbReference>
<dbReference type="Pfam" id="PF12833">
    <property type="entry name" value="HTH_18"/>
    <property type="match status" value="1"/>
</dbReference>